<feature type="transmembrane region" description="Helical" evidence="1">
    <location>
        <begin position="125"/>
        <end position="145"/>
    </location>
</feature>
<gene>
    <name evidence="3" type="ORF">CHU32_13555</name>
    <name evidence="2" type="ORF">CHU33_10630</name>
</gene>
<keyword evidence="1" id="KW-0472">Membrane</keyword>
<evidence type="ECO:0000313" key="2">
    <source>
        <dbReference type="EMBL" id="POP44907.1"/>
    </source>
</evidence>
<dbReference type="EMBL" id="PQGE01000008">
    <property type="protein sequence ID" value="POP44907.1"/>
    <property type="molecule type" value="Genomic_DNA"/>
</dbReference>
<protein>
    <submittedName>
        <fullName evidence="3">Uncharacterized protein</fullName>
    </submittedName>
</protein>
<keyword evidence="1" id="KW-1133">Transmembrane helix</keyword>
<comment type="caution">
    <text evidence="3">The sequence shown here is derived from an EMBL/GenBank/DDBJ whole genome shotgun (WGS) entry which is preliminary data.</text>
</comment>
<dbReference type="AlphaFoldDB" id="A0A2P5GP37"/>
<keyword evidence="4" id="KW-1185">Reference proteome</keyword>
<dbReference type="OrthoDB" id="6581653at2"/>
<evidence type="ECO:0000313" key="5">
    <source>
        <dbReference type="Proteomes" id="UP000247005"/>
    </source>
</evidence>
<accession>A0A2P5GP37</accession>
<evidence type="ECO:0000313" key="3">
    <source>
        <dbReference type="EMBL" id="POP48294.1"/>
    </source>
</evidence>
<sequence>MVSMSVKVLIKTLLVLLLLFTGYTVFTEYQYYRDAQITTGVVSNVDYTSSLERRITDTCNHFRGREDCSALYDYDVTWRAQNKDYIYHAEDEREEPAAQVCVNIVSQHPDIGKPCKNIFFNASRLPALITLWGILIFIGLTMLLYRFKQRRTSFSCGAGELYRIYNNSHHLLFETRSQQEAMEFIERGHYRLHSNHKTSVPIGSGHNKALVDCINYTVRSRKGRRKIGPLN</sequence>
<proteinExistence type="predicted"/>
<evidence type="ECO:0000313" key="4">
    <source>
        <dbReference type="Proteomes" id="UP000237073"/>
    </source>
</evidence>
<dbReference type="Proteomes" id="UP000247005">
    <property type="component" value="Unassembled WGS sequence"/>
</dbReference>
<reference evidence="4 5" key="1">
    <citation type="submission" date="2018-01" db="EMBL/GenBank/DDBJ databases">
        <title>Superficieibacter electus gen. nov., sp. nov., an extended-spectrum beta-lactamase possessing member of the Enterobacteriaceae family, isolated from intensive care unit surfaces.</title>
        <authorList>
            <person name="Potter R.F."/>
            <person name="D'Souza A.W."/>
        </authorList>
    </citation>
    <scope>NUCLEOTIDE SEQUENCE [LARGE SCALE GENOMIC DNA]</scope>
    <source>
        <strain evidence="3 5">BP-1</strain>
        <strain evidence="2 4">BP-2</strain>
    </source>
</reference>
<dbReference type="Proteomes" id="UP000237073">
    <property type="component" value="Unassembled WGS sequence"/>
</dbReference>
<organism evidence="3 5">
    <name type="scientific">Superficieibacter electus</name>
    <dbReference type="NCBI Taxonomy" id="2022662"/>
    <lineage>
        <taxon>Bacteria</taxon>
        <taxon>Pseudomonadati</taxon>
        <taxon>Pseudomonadota</taxon>
        <taxon>Gammaproteobacteria</taxon>
        <taxon>Enterobacterales</taxon>
        <taxon>Enterobacteriaceae</taxon>
        <taxon>Superficieibacter</taxon>
    </lineage>
</organism>
<evidence type="ECO:0000256" key="1">
    <source>
        <dbReference type="SAM" id="Phobius"/>
    </source>
</evidence>
<dbReference type="RefSeq" id="WP_103676053.1">
    <property type="nucleotide sequence ID" value="NZ_PQGD01000010.1"/>
</dbReference>
<name>A0A2P5GP37_9ENTR</name>
<dbReference type="EMBL" id="PQGD01000010">
    <property type="protein sequence ID" value="POP48294.1"/>
    <property type="molecule type" value="Genomic_DNA"/>
</dbReference>
<keyword evidence="1" id="KW-0812">Transmembrane</keyword>